<reference evidence="1" key="1">
    <citation type="submission" date="2019-02" db="EMBL/GenBank/DDBJ databases">
        <authorList>
            <person name="Gruber-Vodicka R. H."/>
            <person name="Seah K. B. B."/>
        </authorList>
    </citation>
    <scope>NUCLEOTIDE SEQUENCE</scope>
    <source>
        <strain evidence="1">BECK_M6</strain>
        <strain evidence="2">BECK_M7</strain>
    </source>
</reference>
<evidence type="ECO:0000313" key="1">
    <source>
        <dbReference type="EMBL" id="VFJ96786.1"/>
    </source>
</evidence>
<gene>
    <name evidence="1" type="ORF">BECKLFY1418A_GA0070994_10633</name>
    <name evidence="2" type="ORF">BECKLFY1418B_GA0070995_11213</name>
</gene>
<dbReference type="NCBIfam" id="TIGR03831">
    <property type="entry name" value="YgiT_finger"/>
    <property type="match status" value="1"/>
</dbReference>
<protein>
    <submittedName>
        <fullName evidence="1">YgiT-type zinc finger domain-containing protein</fullName>
    </submittedName>
</protein>
<sequence length="82" mass="9489">MKCEFCNGETRQKRVRRQHWVNGALYIVENVRAEVCTECGERYFHACTLDAIDDYLSKQHEVKARLDVEVVRLGVEFGQAVA</sequence>
<proteinExistence type="predicted"/>
<accession>A0A450UW75</accession>
<evidence type="ECO:0000313" key="2">
    <source>
        <dbReference type="EMBL" id="VFJ98467.1"/>
    </source>
</evidence>
<dbReference type="EMBL" id="CAADFH010000063">
    <property type="protein sequence ID" value="VFJ96786.1"/>
    <property type="molecule type" value="Genomic_DNA"/>
</dbReference>
<dbReference type="EMBL" id="CAADFF010000121">
    <property type="protein sequence ID" value="VFJ98467.1"/>
    <property type="molecule type" value="Genomic_DNA"/>
</dbReference>
<dbReference type="AlphaFoldDB" id="A0A450UW75"/>
<name>A0A450UW75_9GAMM</name>
<dbReference type="InterPro" id="IPR022453">
    <property type="entry name" value="Znf_MqsA-type"/>
</dbReference>
<organism evidence="1">
    <name type="scientific">Candidatus Kentrum sp. LFY</name>
    <dbReference type="NCBI Taxonomy" id="2126342"/>
    <lineage>
        <taxon>Bacteria</taxon>
        <taxon>Pseudomonadati</taxon>
        <taxon>Pseudomonadota</taxon>
        <taxon>Gammaproteobacteria</taxon>
        <taxon>Candidatus Kentrum</taxon>
    </lineage>
</organism>
<dbReference type="Gene3D" id="3.10.20.860">
    <property type="match status" value="1"/>
</dbReference>